<keyword evidence="3" id="KW-1185">Reference proteome</keyword>
<proteinExistence type="predicted"/>
<keyword evidence="1" id="KW-1133">Transmembrane helix</keyword>
<protein>
    <submittedName>
        <fullName evidence="2">Uncharacterized protein</fullName>
    </submittedName>
</protein>
<reference evidence="2" key="1">
    <citation type="submission" date="2023-01" db="EMBL/GenBank/DDBJ databases">
        <title>The diversity of Class Acidimicrobiia in South China Sea sediment environments and the proposal of Iamia marina sp. nov., a novel species of the genus Iamia.</title>
        <authorList>
            <person name="He Y."/>
            <person name="Tian X."/>
        </authorList>
    </citation>
    <scope>NUCLEOTIDE SEQUENCE</scope>
    <source>
        <strain evidence="2">DSM 19957</strain>
    </source>
</reference>
<feature type="transmembrane region" description="Helical" evidence="1">
    <location>
        <begin position="24"/>
        <end position="43"/>
    </location>
</feature>
<dbReference type="EMBL" id="CP116942">
    <property type="protein sequence ID" value="WCO65438.1"/>
    <property type="molecule type" value="Genomic_DNA"/>
</dbReference>
<evidence type="ECO:0000313" key="3">
    <source>
        <dbReference type="Proteomes" id="UP001216390"/>
    </source>
</evidence>
<dbReference type="Proteomes" id="UP001216390">
    <property type="component" value="Chromosome"/>
</dbReference>
<gene>
    <name evidence="2" type="ORF">PO878_13125</name>
</gene>
<dbReference type="RefSeq" id="WP_272734963.1">
    <property type="nucleotide sequence ID" value="NZ_CP116942.1"/>
</dbReference>
<accession>A0AAF0BTY6</accession>
<organism evidence="2 3">
    <name type="scientific">Iamia majanohamensis</name>
    <dbReference type="NCBI Taxonomy" id="467976"/>
    <lineage>
        <taxon>Bacteria</taxon>
        <taxon>Bacillati</taxon>
        <taxon>Actinomycetota</taxon>
        <taxon>Acidimicrobiia</taxon>
        <taxon>Acidimicrobiales</taxon>
        <taxon>Iamiaceae</taxon>
        <taxon>Iamia</taxon>
    </lineage>
</organism>
<keyword evidence="1" id="KW-0472">Membrane</keyword>
<sequence>MGGTILTAMGFNPHRQTRRGPADYVLVAAALAVCVALVAWALLG</sequence>
<name>A0AAF0BTY6_9ACTN</name>
<keyword evidence="1" id="KW-0812">Transmembrane</keyword>
<dbReference type="AlphaFoldDB" id="A0AAF0BTY6"/>
<evidence type="ECO:0000313" key="2">
    <source>
        <dbReference type="EMBL" id="WCO65438.1"/>
    </source>
</evidence>
<evidence type="ECO:0000256" key="1">
    <source>
        <dbReference type="SAM" id="Phobius"/>
    </source>
</evidence>
<dbReference type="KEGG" id="ima:PO878_13125"/>